<dbReference type="PANTHER" id="PTHR43308">
    <property type="entry name" value="OUTER MEMBRANE PROTEIN ALPHA-RELATED"/>
    <property type="match status" value="1"/>
</dbReference>
<dbReference type="PROSITE" id="PS51272">
    <property type="entry name" value="SLH"/>
    <property type="match status" value="3"/>
</dbReference>
<dbReference type="Proteomes" id="UP000789845">
    <property type="component" value="Unassembled WGS sequence"/>
</dbReference>
<feature type="domain" description="SLH" evidence="3">
    <location>
        <begin position="480"/>
        <end position="543"/>
    </location>
</feature>
<dbReference type="GO" id="GO:0030246">
    <property type="term" value="F:carbohydrate binding"/>
    <property type="evidence" value="ECO:0007669"/>
    <property type="project" value="InterPro"/>
</dbReference>
<protein>
    <recommendedName>
        <fullName evidence="3">SLH domain-containing protein</fullName>
    </recommendedName>
</protein>
<dbReference type="EMBL" id="CAKJTG010000004">
    <property type="protein sequence ID" value="CAG9607086.1"/>
    <property type="molecule type" value="Genomic_DNA"/>
</dbReference>
<organism evidence="4 5">
    <name type="scientific">Pseudoneobacillus rhizosphaerae</name>
    <dbReference type="NCBI Taxonomy" id="2880968"/>
    <lineage>
        <taxon>Bacteria</taxon>
        <taxon>Bacillati</taxon>
        <taxon>Bacillota</taxon>
        <taxon>Bacilli</taxon>
        <taxon>Bacillales</taxon>
        <taxon>Bacillaceae</taxon>
        <taxon>Pseudoneobacillus</taxon>
    </lineage>
</organism>
<dbReference type="AlphaFoldDB" id="A0A9C7G6P9"/>
<evidence type="ECO:0000256" key="2">
    <source>
        <dbReference type="SAM" id="SignalP"/>
    </source>
</evidence>
<dbReference type="Gene3D" id="2.60.40.680">
    <property type="match status" value="1"/>
</dbReference>
<feature type="domain" description="SLH" evidence="3">
    <location>
        <begin position="544"/>
        <end position="597"/>
    </location>
</feature>
<sequence>MRIHKCLKVLFTVVLILAFIPFSTKAAETPSVNVVASKANPGVGEDVTFSINLKNFIAPSNNLSSFEVKLNYDSAYWDAGSEKSEFGDFLKSLQPSQYEMPVNSISNGTVHFALSMFKNDQASYFSGDGTLFTFKLKPKKNGLTNVNITKSLFVQITKPGVNVAHGKGNSDVNIGGETAPPPPPVIPPFDPGTGGNPNPEVIPVMPAEVDRTESTLDSGQVKETISFTGDKAKQTIEKAKKSKSVAVEIKVNDATQEADFIRFTTSSDTISQLVANNLYLIFTSEKGQMELSVETLKTIKGDVSIDLFLLTDPNKVDRTNQLISENVKNGHRVGQLTEIATNYSGKTKISLPLDTSKLPKGEEALSEYLKSLGVFVQHSDGSLAYVKGEIQFNKDGKPLAISIMVDKFSTFTIVSDLYVKQIYVDDKEISSYAYDAVYKAQQLGIMGGVNGKFSPIQQVTRAQFTKIIVEMLGEKPVATNSKSFKDVPSTYWAYGYIMKAVDLGIIKGATPDTFKPGATITREQVALMLGRAYKLKASSTPVKFNDQEKITKEALPYVQALQEKGIMNGNKGSFNPKQNVTREMAAVIAVRILEIIK</sequence>
<evidence type="ECO:0000256" key="1">
    <source>
        <dbReference type="ARBA" id="ARBA00022729"/>
    </source>
</evidence>
<dbReference type="RefSeq" id="WP_230495367.1">
    <property type="nucleotide sequence ID" value="NZ_CAKJTG010000004.1"/>
</dbReference>
<comment type="caution">
    <text evidence="4">The sequence shown here is derived from an EMBL/GenBank/DDBJ whole genome shotgun (WGS) entry which is preliminary data.</text>
</comment>
<accession>A0A9C7G6P9</accession>
<dbReference type="CDD" id="cd08547">
    <property type="entry name" value="Type_II_cohesin"/>
    <property type="match status" value="1"/>
</dbReference>
<dbReference type="Pfam" id="PF00963">
    <property type="entry name" value="Cohesin"/>
    <property type="match status" value="1"/>
</dbReference>
<evidence type="ECO:0000259" key="3">
    <source>
        <dbReference type="PROSITE" id="PS51272"/>
    </source>
</evidence>
<dbReference type="InterPro" id="IPR008965">
    <property type="entry name" value="CBM2/CBM3_carb-bd_dom_sf"/>
</dbReference>
<feature type="signal peptide" evidence="2">
    <location>
        <begin position="1"/>
        <end position="26"/>
    </location>
</feature>
<reference evidence="4" key="1">
    <citation type="submission" date="2021-10" db="EMBL/GenBank/DDBJ databases">
        <authorList>
            <person name="Criscuolo A."/>
        </authorList>
    </citation>
    <scope>NUCLEOTIDE SEQUENCE</scope>
    <source>
        <strain evidence="4">CIP111885</strain>
    </source>
</reference>
<gene>
    <name evidence="4" type="ORF">NEOCIP111885_00776</name>
</gene>
<keyword evidence="5" id="KW-1185">Reference proteome</keyword>
<feature type="domain" description="SLH" evidence="3">
    <location>
        <begin position="420"/>
        <end position="479"/>
    </location>
</feature>
<dbReference type="SUPFAM" id="SSF49384">
    <property type="entry name" value="Carbohydrate-binding domain"/>
    <property type="match status" value="1"/>
</dbReference>
<dbReference type="InterPro" id="IPR001119">
    <property type="entry name" value="SLH_dom"/>
</dbReference>
<keyword evidence="1 2" id="KW-0732">Signal</keyword>
<feature type="chain" id="PRO_5039328842" description="SLH domain-containing protein" evidence="2">
    <location>
        <begin position="27"/>
        <end position="597"/>
    </location>
</feature>
<evidence type="ECO:0000313" key="4">
    <source>
        <dbReference type="EMBL" id="CAG9607086.1"/>
    </source>
</evidence>
<dbReference type="Pfam" id="PF00395">
    <property type="entry name" value="SLH"/>
    <property type="match status" value="3"/>
</dbReference>
<dbReference type="GO" id="GO:0000272">
    <property type="term" value="P:polysaccharide catabolic process"/>
    <property type="evidence" value="ECO:0007669"/>
    <property type="project" value="InterPro"/>
</dbReference>
<dbReference type="InterPro" id="IPR002102">
    <property type="entry name" value="Cohesin_dom"/>
</dbReference>
<name>A0A9C7G6P9_9BACI</name>
<dbReference type="PANTHER" id="PTHR43308:SF5">
    <property type="entry name" value="S-LAYER PROTEIN _ PEPTIDOGLYCAN ENDO-BETA-N-ACETYLGLUCOSAMINIDASE"/>
    <property type="match status" value="1"/>
</dbReference>
<evidence type="ECO:0000313" key="5">
    <source>
        <dbReference type="Proteomes" id="UP000789845"/>
    </source>
</evidence>
<proteinExistence type="predicted"/>
<dbReference type="InterPro" id="IPR051465">
    <property type="entry name" value="Cell_Envelope_Struct_Comp"/>
</dbReference>